<dbReference type="GO" id="GO:0051213">
    <property type="term" value="F:dioxygenase activity"/>
    <property type="evidence" value="ECO:0007669"/>
    <property type="project" value="UniProtKB-KW"/>
</dbReference>
<sequence>MSTSEYVPPNVIPPFQQKFGFLLKHKWFRELVLLWPTLTRRRFSNKTEDYGVFKPSLVSHVGQLSIYVKDIARSRAWYEQVAGLSHSRTCEAEPHPLREGWTVRCAYMSASNHEECLVLVEQYDPSGQIATPTGMSFFHFALEVEGNRLEDVLAFAEQQRANGVPLNYGPVRHNSEPPLGDGETGGNVACYLYDPDWHNVEFCGAMDTIDNYRARYGDKKGSQRM</sequence>
<dbReference type="AlphaFoldDB" id="A0A1W2EA59"/>
<evidence type="ECO:0000313" key="3">
    <source>
        <dbReference type="Proteomes" id="UP000192656"/>
    </source>
</evidence>
<protein>
    <submittedName>
        <fullName evidence="2">Catechol 2,3-dioxygenase</fullName>
    </submittedName>
</protein>
<dbReference type="STRING" id="937218.SAMN06297251_1231"/>
<organism evidence="2 3">
    <name type="scientific">Fulvimarina manganoxydans</name>
    <dbReference type="NCBI Taxonomy" id="937218"/>
    <lineage>
        <taxon>Bacteria</taxon>
        <taxon>Pseudomonadati</taxon>
        <taxon>Pseudomonadota</taxon>
        <taxon>Alphaproteobacteria</taxon>
        <taxon>Hyphomicrobiales</taxon>
        <taxon>Aurantimonadaceae</taxon>
        <taxon>Fulvimarina</taxon>
    </lineage>
</organism>
<evidence type="ECO:0000313" key="2">
    <source>
        <dbReference type="EMBL" id="SMD06312.1"/>
    </source>
</evidence>
<dbReference type="InterPro" id="IPR029068">
    <property type="entry name" value="Glyas_Bleomycin-R_OHBP_Dase"/>
</dbReference>
<keyword evidence="2" id="KW-0560">Oxidoreductase</keyword>
<gene>
    <name evidence="2" type="ORF">SAMN06297251_1231</name>
</gene>
<dbReference type="Pfam" id="PF00903">
    <property type="entry name" value="Glyoxalase"/>
    <property type="match status" value="1"/>
</dbReference>
<name>A0A1W2EA59_9HYPH</name>
<keyword evidence="2" id="KW-0223">Dioxygenase</keyword>
<evidence type="ECO:0000259" key="1">
    <source>
        <dbReference type="PROSITE" id="PS51819"/>
    </source>
</evidence>
<feature type="domain" description="VOC" evidence="1">
    <location>
        <begin position="60"/>
        <end position="205"/>
    </location>
</feature>
<keyword evidence="3" id="KW-1185">Reference proteome</keyword>
<reference evidence="2 3" key="1">
    <citation type="submission" date="2017-04" db="EMBL/GenBank/DDBJ databases">
        <authorList>
            <person name="Afonso C.L."/>
            <person name="Miller P.J."/>
            <person name="Scott M.A."/>
            <person name="Spackman E."/>
            <person name="Goraichik I."/>
            <person name="Dimitrov K.M."/>
            <person name="Suarez D.L."/>
            <person name="Swayne D.E."/>
        </authorList>
    </citation>
    <scope>NUCLEOTIDE SEQUENCE [LARGE SCALE GENOMIC DNA]</scope>
    <source>
        <strain evidence="2 3">CGMCC 1.10972</strain>
    </source>
</reference>
<dbReference type="SUPFAM" id="SSF54593">
    <property type="entry name" value="Glyoxalase/Bleomycin resistance protein/Dihydroxybiphenyl dioxygenase"/>
    <property type="match status" value="1"/>
</dbReference>
<dbReference type="OrthoDB" id="8418102at2"/>
<dbReference type="Gene3D" id="3.10.180.10">
    <property type="entry name" value="2,3-Dihydroxybiphenyl 1,2-Dioxygenase, domain 1"/>
    <property type="match status" value="1"/>
</dbReference>
<dbReference type="Proteomes" id="UP000192656">
    <property type="component" value="Unassembled WGS sequence"/>
</dbReference>
<proteinExistence type="predicted"/>
<dbReference type="EMBL" id="FWXR01000023">
    <property type="protein sequence ID" value="SMD06312.1"/>
    <property type="molecule type" value="Genomic_DNA"/>
</dbReference>
<dbReference type="InterPro" id="IPR037523">
    <property type="entry name" value="VOC_core"/>
</dbReference>
<dbReference type="InterPro" id="IPR004360">
    <property type="entry name" value="Glyas_Fos-R_dOase_dom"/>
</dbReference>
<dbReference type="RefSeq" id="WP_084412065.1">
    <property type="nucleotide sequence ID" value="NZ_FWXR01000023.1"/>
</dbReference>
<dbReference type="PROSITE" id="PS51819">
    <property type="entry name" value="VOC"/>
    <property type="match status" value="1"/>
</dbReference>
<dbReference type="CDD" id="cd06587">
    <property type="entry name" value="VOC"/>
    <property type="match status" value="1"/>
</dbReference>
<accession>A0A1W2EA59</accession>